<evidence type="ECO:0000313" key="1">
    <source>
        <dbReference type="EMBL" id="MYD89923.1"/>
    </source>
</evidence>
<protein>
    <submittedName>
        <fullName evidence="1">Uncharacterized protein</fullName>
    </submittedName>
</protein>
<accession>A0A6B1DTB1</accession>
<dbReference type="EMBL" id="VXPY01000038">
    <property type="protein sequence ID" value="MYD89923.1"/>
    <property type="molecule type" value="Genomic_DNA"/>
</dbReference>
<comment type="caution">
    <text evidence="1">The sequence shown here is derived from an EMBL/GenBank/DDBJ whole genome shotgun (WGS) entry which is preliminary data.</text>
</comment>
<sequence length="76" mass="8502">MSNSDKLIYDIEEREDGTIVLNVAREKHQKFELNCFTVGGNDGFQYLVEGENPGLLLISKEGIVVEINDDDGNMVI</sequence>
<name>A0A6B1DTB1_9CHLR</name>
<proteinExistence type="predicted"/>
<dbReference type="AlphaFoldDB" id="A0A6B1DTB1"/>
<reference evidence="1" key="1">
    <citation type="submission" date="2019-09" db="EMBL/GenBank/DDBJ databases">
        <title>Characterisation of the sponge microbiome using genome-centric metagenomics.</title>
        <authorList>
            <person name="Engelberts J.P."/>
            <person name="Robbins S.J."/>
            <person name="De Goeij J.M."/>
            <person name="Aranda M."/>
            <person name="Bell S.C."/>
            <person name="Webster N.S."/>
        </authorList>
    </citation>
    <scope>NUCLEOTIDE SEQUENCE</scope>
    <source>
        <strain evidence="1">SB0662_bin_9</strain>
    </source>
</reference>
<organism evidence="1">
    <name type="scientific">Caldilineaceae bacterium SB0662_bin_9</name>
    <dbReference type="NCBI Taxonomy" id="2605258"/>
    <lineage>
        <taxon>Bacteria</taxon>
        <taxon>Bacillati</taxon>
        <taxon>Chloroflexota</taxon>
        <taxon>Caldilineae</taxon>
        <taxon>Caldilineales</taxon>
        <taxon>Caldilineaceae</taxon>
    </lineage>
</organism>
<gene>
    <name evidence="1" type="ORF">F4Y08_06225</name>
</gene>